<reference evidence="2" key="1">
    <citation type="submission" date="2020-09" db="EMBL/GenBank/DDBJ databases">
        <title>A novel bacterium of genus Paenibacillus, isolated from South China Sea.</title>
        <authorList>
            <person name="Huang H."/>
            <person name="Mo K."/>
            <person name="Hu Y."/>
        </authorList>
    </citation>
    <scope>NUCLEOTIDE SEQUENCE</scope>
    <source>
        <strain evidence="2">IB182363</strain>
    </source>
</reference>
<keyword evidence="3" id="KW-1185">Reference proteome</keyword>
<dbReference type="Proteomes" id="UP000639396">
    <property type="component" value="Unassembled WGS sequence"/>
</dbReference>
<feature type="domain" description="Aminoglycoside phosphotransferase" evidence="1">
    <location>
        <begin position="27"/>
        <end position="234"/>
    </location>
</feature>
<gene>
    <name evidence="2" type="ORF">IDH45_33250</name>
</gene>
<evidence type="ECO:0000259" key="1">
    <source>
        <dbReference type="Pfam" id="PF01636"/>
    </source>
</evidence>
<dbReference type="InterPro" id="IPR002575">
    <property type="entry name" value="Aminoglycoside_PTrfase"/>
</dbReference>
<proteinExistence type="predicted"/>
<accession>A0A927CH11</accession>
<protein>
    <submittedName>
        <fullName evidence="2">Phosphotransferase</fullName>
    </submittedName>
</protein>
<dbReference type="Gene3D" id="3.90.1200.10">
    <property type="match status" value="1"/>
</dbReference>
<evidence type="ECO:0000313" key="2">
    <source>
        <dbReference type="EMBL" id="MBD2866847.1"/>
    </source>
</evidence>
<dbReference type="RefSeq" id="WP_190932461.1">
    <property type="nucleotide sequence ID" value="NZ_JACXJA010000074.1"/>
</dbReference>
<dbReference type="AlphaFoldDB" id="A0A927CH11"/>
<sequence length="297" mass="33738">MEAVKLTLQDQWGLRDVRIAGKIESKGSRSIYIVECCEGKFALKQFAPSLPEASIRQYTHALLHMQGRGLKLSPSICTTMGAELYVRHDDTFLYLMEFVEGEPLRETPEDEYDLGQASALLHTIADYTHESGLNVKERIAGMYDRFHDYPFKREYDRIVDDLPDFEAYRQSFIHTDIGPHNAMRADDGRIVFLDFDDAGSGSPLIDAGYPLICQFVRFQEDGSIRFDSANAKAFYAGYLSQMTLSGREKEIVFDGAVFMQLMYMPCYGDEGVLPMWKLLQYALEHKEELLASISGQG</sequence>
<name>A0A927CH11_9BACL</name>
<organism evidence="2 3">
    <name type="scientific">Paenibacillus oceani</name>
    <dbReference type="NCBI Taxonomy" id="2772510"/>
    <lineage>
        <taxon>Bacteria</taxon>
        <taxon>Bacillati</taxon>
        <taxon>Bacillota</taxon>
        <taxon>Bacilli</taxon>
        <taxon>Bacillales</taxon>
        <taxon>Paenibacillaceae</taxon>
        <taxon>Paenibacillus</taxon>
    </lineage>
</organism>
<dbReference type="Gene3D" id="3.30.200.20">
    <property type="entry name" value="Phosphorylase Kinase, domain 1"/>
    <property type="match status" value="1"/>
</dbReference>
<comment type="caution">
    <text evidence="2">The sequence shown here is derived from an EMBL/GenBank/DDBJ whole genome shotgun (WGS) entry which is preliminary data.</text>
</comment>
<dbReference type="Pfam" id="PF01636">
    <property type="entry name" value="APH"/>
    <property type="match status" value="1"/>
</dbReference>
<evidence type="ECO:0000313" key="3">
    <source>
        <dbReference type="Proteomes" id="UP000639396"/>
    </source>
</evidence>
<dbReference type="InterPro" id="IPR011009">
    <property type="entry name" value="Kinase-like_dom_sf"/>
</dbReference>
<dbReference type="EMBL" id="JACXJA010000074">
    <property type="protein sequence ID" value="MBD2866847.1"/>
    <property type="molecule type" value="Genomic_DNA"/>
</dbReference>
<dbReference type="SUPFAM" id="SSF56112">
    <property type="entry name" value="Protein kinase-like (PK-like)"/>
    <property type="match status" value="1"/>
</dbReference>